<evidence type="ECO:0000313" key="3">
    <source>
        <dbReference type="Proteomes" id="UP001066276"/>
    </source>
</evidence>
<comment type="caution">
    <text evidence="2">The sequence shown here is derived from an EMBL/GenBank/DDBJ whole genome shotgun (WGS) entry which is preliminary data.</text>
</comment>
<sequence length="69" mass="7701">MASGPQGIGTTGEVETDTDRRVGVAERKGVADVWDQKRTENFDFISSRTSVRIITFQDMPVTVKRVNSR</sequence>
<gene>
    <name evidence="2" type="ORF">NDU88_004422</name>
</gene>
<name>A0AAV7MTE7_PLEWA</name>
<evidence type="ECO:0000313" key="2">
    <source>
        <dbReference type="EMBL" id="KAJ1107025.1"/>
    </source>
</evidence>
<evidence type="ECO:0000256" key="1">
    <source>
        <dbReference type="SAM" id="MobiDB-lite"/>
    </source>
</evidence>
<dbReference type="Proteomes" id="UP001066276">
    <property type="component" value="Chromosome 9"/>
</dbReference>
<dbReference type="AlphaFoldDB" id="A0AAV7MTE7"/>
<feature type="region of interest" description="Disordered" evidence="1">
    <location>
        <begin position="1"/>
        <end position="22"/>
    </location>
</feature>
<proteinExistence type="predicted"/>
<accession>A0AAV7MTE7</accession>
<keyword evidence="3" id="KW-1185">Reference proteome</keyword>
<protein>
    <submittedName>
        <fullName evidence="2">Uncharacterized protein</fullName>
    </submittedName>
</protein>
<reference evidence="2" key="1">
    <citation type="journal article" date="2022" name="bioRxiv">
        <title>Sequencing and chromosome-scale assembly of the giantPleurodeles waltlgenome.</title>
        <authorList>
            <person name="Brown T."/>
            <person name="Elewa A."/>
            <person name="Iarovenko S."/>
            <person name="Subramanian E."/>
            <person name="Araus A.J."/>
            <person name="Petzold A."/>
            <person name="Susuki M."/>
            <person name="Suzuki K.-i.T."/>
            <person name="Hayashi T."/>
            <person name="Toyoda A."/>
            <person name="Oliveira C."/>
            <person name="Osipova E."/>
            <person name="Leigh N.D."/>
            <person name="Simon A."/>
            <person name="Yun M.H."/>
        </authorList>
    </citation>
    <scope>NUCLEOTIDE SEQUENCE</scope>
    <source>
        <strain evidence="2">20211129_DDA</strain>
        <tissue evidence="2">Liver</tissue>
    </source>
</reference>
<dbReference type="EMBL" id="JANPWB010000013">
    <property type="protein sequence ID" value="KAJ1107025.1"/>
    <property type="molecule type" value="Genomic_DNA"/>
</dbReference>
<organism evidence="2 3">
    <name type="scientific">Pleurodeles waltl</name>
    <name type="common">Iberian ribbed newt</name>
    <dbReference type="NCBI Taxonomy" id="8319"/>
    <lineage>
        <taxon>Eukaryota</taxon>
        <taxon>Metazoa</taxon>
        <taxon>Chordata</taxon>
        <taxon>Craniata</taxon>
        <taxon>Vertebrata</taxon>
        <taxon>Euteleostomi</taxon>
        <taxon>Amphibia</taxon>
        <taxon>Batrachia</taxon>
        <taxon>Caudata</taxon>
        <taxon>Salamandroidea</taxon>
        <taxon>Salamandridae</taxon>
        <taxon>Pleurodelinae</taxon>
        <taxon>Pleurodeles</taxon>
    </lineage>
</organism>
<feature type="compositionally biased region" description="Gly residues" evidence="1">
    <location>
        <begin position="1"/>
        <end position="10"/>
    </location>
</feature>